<evidence type="ECO:0000313" key="9">
    <source>
        <dbReference type="EMBL" id="MBF2735711.1"/>
    </source>
</evidence>
<feature type="binding site" evidence="7">
    <location>
        <position position="14"/>
    </location>
    <ligand>
        <name>a divalent metal cation</name>
        <dbReference type="ChEBI" id="CHEBI:60240"/>
    </ligand>
</feature>
<feature type="binding site" evidence="7">
    <location>
        <position position="44"/>
    </location>
    <ligand>
        <name>a divalent metal cation</name>
        <dbReference type="ChEBI" id="CHEBI:60240"/>
    </ligand>
</feature>
<evidence type="ECO:0000256" key="1">
    <source>
        <dbReference type="ARBA" id="ARBA00000815"/>
    </source>
</evidence>
<dbReference type="GO" id="GO:0008253">
    <property type="term" value="F:5'-nucleotidase activity"/>
    <property type="evidence" value="ECO:0007669"/>
    <property type="project" value="UniProtKB-UniRule"/>
</dbReference>
<evidence type="ECO:0000256" key="3">
    <source>
        <dbReference type="ARBA" id="ARBA00022490"/>
    </source>
</evidence>
<evidence type="ECO:0000256" key="7">
    <source>
        <dbReference type="HAMAP-Rule" id="MF_00060"/>
    </source>
</evidence>
<comment type="catalytic activity">
    <reaction evidence="1 7">
        <text>a ribonucleoside 5'-phosphate + H2O = a ribonucleoside + phosphate</text>
        <dbReference type="Rhea" id="RHEA:12484"/>
        <dbReference type="ChEBI" id="CHEBI:15377"/>
        <dbReference type="ChEBI" id="CHEBI:18254"/>
        <dbReference type="ChEBI" id="CHEBI:43474"/>
        <dbReference type="ChEBI" id="CHEBI:58043"/>
        <dbReference type="EC" id="3.1.3.5"/>
    </reaction>
</comment>
<dbReference type="SUPFAM" id="SSF64167">
    <property type="entry name" value="SurE-like"/>
    <property type="match status" value="1"/>
</dbReference>
<organism evidence="9 10">
    <name type="scientific">Candidatus Amphirhobacter heronislandensis</name>
    <dbReference type="NCBI Taxonomy" id="1732024"/>
    <lineage>
        <taxon>Bacteria</taxon>
        <taxon>Pseudomonadati</taxon>
        <taxon>Pseudomonadota</taxon>
        <taxon>Gammaproteobacteria</taxon>
        <taxon>Candidatus Tethybacterales</taxon>
        <taxon>Candidatus Tethybacteraceae</taxon>
        <taxon>Candidatus Amphirhobacter</taxon>
    </lineage>
</organism>
<evidence type="ECO:0000313" key="10">
    <source>
        <dbReference type="Proteomes" id="UP000604381"/>
    </source>
</evidence>
<evidence type="ECO:0000259" key="8">
    <source>
        <dbReference type="Pfam" id="PF01975"/>
    </source>
</evidence>
<accession>A0A930UII1</accession>
<protein>
    <recommendedName>
        <fullName evidence="7">5'-nucleotidase SurE</fullName>
        <ecNumber evidence="7">3.1.3.5</ecNumber>
    </recommendedName>
    <alternativeName>
        <fullName evidence="7">Nucleoside 5'-monophosphate phosphohydrolase</fullName>
    </alternativeName>
</protein>
<dbReference type="GO" id="GO:0008254">
    <property type="term" value="F:3'-nucleotidase activity"/>
    <property type="evidence" value="ECO:0007669"/>
    <property type="project" value="TreeGrafter"/>
</dbReference>
<feature type="binding site" evidence="7">
    <location>
        <position position="13"/>
    </location>
    <ligand>
        <name>a divalent metal cation</name>
        <dbReference type="ChEBI" id="CHEBI:60240"/>
    </ligand>
</feature>
<comment type="cofactor">
    <cofactor evidence="7">
        <name>a divalent metal cation</name>
        <dbReference type="ChEBI" id="CHEBI:60240"/>
    </cofactor>
    <text evidence="7">Binds 1 divalent metal cation per subunit.</text>
</comment>
<name>A0A930UII1_9GAMM</name>
<dbReference type="Gene3D" id="3.40.1210.10">
    <property type="entry name" value="Survival protein SurE-like phosphatase/nucleotidase"/>
    <property type="match status" value="1"/>
</dbReference>
<dbReference type="AlphaFoldDB" id="A0A930UII1"/>
<keyword evidence="3 7" id="KW-0963">Cytoplasm</keyword>
<dbReference type="InterPro" id="IPR030048">
    <property type="entry name" value="SurE"/>
</dbReference>
<evidence type="ECO:0000256" key="6">
    <source>
        <dbReference type="ARBA" id="ARBA00022801"/>
    </source>
</evidence>
<keyword evidence="10" id="KW-1185">Reference proteome</keyword>
<dbReference type="GO" id="GO:0046872">
    <property type="term" value="F:metal ion binding"/>
    <property type="evidence" value="ECO:0007669"/>
    <property type="project" value="UniProtKB-UniRule"/>
</dbReference>
<dbReference type="Proteomes" id="UP000604381">
    <property type="component" value="Unassembled WGS sequence"/>
</dbReference>
<comment type="caution">
    <text evidence="9">The sequence shown here is derived from an EMBL/GenBank/DDBJ whole genome shotgun (WGS) entry which is preliminary data.</text>
</comment>
<dbReference type="GO" id="GO:0005737">
    <property type="term" value="C:cytoplasm"/>
    <property type="evidence" value="ECO:0007669"/>
    <property type="project" value="UniProtKB-SubCell"/>
</dbReference>
<comment type="function">
    <text evidence="7">Nucleotidase that shows phosphatase activity on nucleoside 5'-monophosphates.</text>
</comment>
<dbReference type="EMBL" id="JADHEI010000050">
    <property type="protein sequence ID" value="MBF2735711.1"/>
    <property type="molecule type" value="Genomic_DNA"/>
</dbReference>
<dbReference type="InterPro" id="IPR036523">
    <property type="entry name" value="SurE-like_sf"/>
</dbReference>
<dbReference type="Pfam" id="PF01975">
    <property type="entry name" value="SurE"/>
    <property type="match status" value="1"/>
</dbReference>
<feature type="binding site" evidence="7">
    <location>
        <position position="97"/>
    </location>
    <ligand>
        <name>a divalent metal cation</name>
        <dbReference type="ChEBI" id="CHEBI:60240"/>
    </ligand>
</feature>
<gene>
    <name evidence="7 9" type="primary">surE</name>
    <name evidence="9" type="ORF">ISN26_06530</name>
</gene>
<dbReference type="GO" id="GO:0000166">
    <property type="term" value="F:nucleotide binding"/>
    <property type="evidence" value="ECO:0007669"/>
    <property type="project" value="UniProtKB-KW"/>
</dbReference>
<dbReference type="PANTHER" id="PTHR30457:SF12">
    <property type="entry name" value="5'_3'-NUCLEOTIDASE SURE"/>
    <property type="match status" value="1"/>
</dbReference>
<reference evidence="9" key="1">
    <citation type="submission" date="2020-10" db="EMBL/GenBank/DDBJ databases">
        <title>An improved Amphimedon queenslandica hologenome assembly reveals how three proteobacterial symbionts can extend the metabolic phenotypic of their marine sponge host.</title>
        <authorList>
            <person name="Degnan B."/>
            <person name="Degnan S."/>
            <person name="Xiang X."/>
        </authorList>
    </citation>
    <scope>NUCLEOTIDE SEQUENCE</scope>
    <source>
        <strain evidence="9">AqS2</strain>
    </source>
</reference>
<proteinExistence type="inferred from homology"/>
<comment type="subcellular location">
    <subcellularLocation>
        <location evidence="7">Cytoplasm</location>
    </subcellularLocation>
</comment>
<evidence type="ECO:0000256" key="4">
    <source>
        <dbReference type="ARBA" id="ARBA00022723"/>
    </source>
</evidence>
<keyword evidence="6 7" id="KW-0378">Hydrolase</keyword>
<dbReference type="NCBIfam" id="TIGR00087">
    <property type="entry name" value="surE"/>
    <property type="match status" value="1"/>
</dbReference>
<comment type="similarity">
    <text evidence="2 7">Belongs to the SurE nucleotidase family.</text>
</comment>
<dbReference type="InterPro" id="IPR002828">
    <property type="entry name" value="SurE-like_Pase/nucleotidase"/>
</dbReference>
<dbReference type="PANTHER" id="PTHR30457">
    <property type="entry name" value="5'-NUCLEOTIDASE SURE"/>
    <property type="match status" value="1"/>
</dbReference>
<evidence type="ECO:0000256" key="5">
    <source>
        <dbReference type="ARBA" id="ARBA00022741"/>
    </source>
</evidence>
<keyword evidence="4 7" id="KW-0479">Metal-binding</keyword>
<dbReference type="HAMAP" id="MF_00060">
    <property type="entry name" value="SurE"/>
    <property type="match status" value="1"/>
</dbReference>
<evidence type="ECO:0000256" key="2">
    <source>
        <dbReference type="ARBA" id="ARBA00011062"/>
    </source>
</evidence>
<dbReference type="EC" id="3.1.3.5" evidence="7"/>
<keyword evidence="5 7" id="KW-0547">Nucleotide-binding</keyword>
<feature type="domain" description="Survival protein SurE-like phosphatase/nucleotidase" evidence="8">
    <location>
        <begin position="8"/>
        <end position="189"/>
    </location>
</feature>
<dbReference type="GO" id="GO:0004309">
    <property type="term" value="F:exopolyphosphatase activity"/>
    <property type="evidence" value="ECO:0007669"/>
    <property type="project" value="TreeGrafter"/>
</dbReference>
<sequence length="263" mass="28169">MPAAKPRILLTNDDGFDALGLRHLLAALEDFAEVQVAAPLFNRSGSSYALSLHDPVPVIRRGPQAIVAGTPADCVILALHREDFLPWRPDLTVSGINYGGNLGYDTLYSGTVAAAAESCKRGVPAVAFSSVCLPEGNFPPAHLEDAAQIAARMVQKLLAGDGPPADLLNVNIPDLPADQVKEPLAAGLKKRHLPRPHVDLRREELHGLRSIRTSYNVSLAASHDDGLDLDVVKRGHVAVTPLRLDVAAYDEIDTVAGWLRELA</sequence>